<gene>
    <name evidence="3" type="ORF">FD02_GL001388</name>
</gene>
<comment type="caution">
    <text evidence="3">The sequence shown here is derived from an EMBL/GenBank/DDBJ whole genome shotgun (WGS) entry which is preliminary data.</text>
</comment>
<keyword evidence="4" id="KW-1185">Reference proteome</keyword>
<dbReference type="Pfam" id="PF02129">
    <property type="entry name" value="Peptidase_S15"/>
    <property type="match status" value="1"/>
</dbReference>
<dbReference type="SUPFAM" id="SSF49785">
    <property type="entry name" value="Galactose-binding domain-like"/>
    <property type="match status" value="1"/>
</dbReference>
<dbReference type="EMBL" id="AZDJ01000016">
    <property type="protein sequence ID" value="KRK72968.1"/>
    <property type="molecule type" value="Genomic_DNA"/>
</dbReference>
<protein>
    <submittedName>
        <fullName evidence="3">X-Pro dipeptidyl-peptidase domain protein</fullName>
    </submittedName>
</protein>
<dbReference type="STRING" id="1291734.FD02_GL001388"/>
<sequence length="676" mass="73475">MTDYAFYQSGVREAQFRVTAGQAELTWTAGGTGALDWAALSAWARLPLEPWLTTIAGATVPNGASFTWHERQYARTADPHVIINRQARPAINLIIDHGVVVGCQHTGHSQTNVVIAVGKEQLSSLRYWQAAGLLLNDPAPLPAEQTAMVPMTDGVQLATSIQLPAGAGPVATVFMRTPYGRGLYRQNLVHFAQRGFAVAIQDVRGRNDSQGEWLPMYYEEGDGAAALAWLAAQPWSTGKIGMYGGSYSGGVQWMAAASRSPYLAAMISEVTSGSSFDDMFYRRGAPLSALASWLFATDERYFDPSKMTRQDWTKLLKIRPLKQIPVVGLGHEIPGFTTITAHPDDDDWHAVMDWPARAAGITVPVLIQSGWYDDDGIGTTAALNVTKDYPAGRRKVILGAWLHGGNAQYDLGPIHLGEQAVRFDLDVLHQRFFDHWLNGIDNGVDREPTVEYDVVHQAHWRTAASFPPAGTTQHWVLDATTASFGPTAPQTAGHADFDYDPADPTPQLLDVSANEFEYPNDYATVEQRGDVVSFTSAPLTAGLTVAGWFDVDFDAISSAVNTDWVVRLTDVTPTGESLNMADGVMNARYRNGNTPVPLTPGEPVHYHLQTQKTAYYLAPGHRLRLDIASAAANLIFPNTNTAAGPYAPAESGVVAHQQILTGPGHDSHVTFTQIDN</sequence>
<reference evidence="3 4" key="1">
    <citation type="journal article" date="2015" name="Genome Announc.">
        <title>Expanding the biotechnology potential of lactobacilli through comparative genomics of 213 strains and associated genera.</title>
        <authorList>
            <person name="Sun Z."/>
            <person name="Harris H.M."/>
            <person name="McCann A."/>
            <person name="Guo C."/>
            <person name="Argimon S."/>
            <person name="Zhang W."/>
            <person name="Yang X."/>
            <person name="Jeffery I.B."/>
            <person name="Cooney J.C."/>
            <person name="Kagawa T.F."/>
            <person name="Liu W."/>
            <person name="Song Y."/>
            <person name="Salvetti E."/>
            <person name="Wrobel A."/>
            <person name="Rasinkangas P."/>
            <person name="Parkhill J."/>
            <person name="Rea M.C."/>
            <person name="O'Sullivan O."/>
            <person name="Ritari J."/>
            <person name="Douillard F.P."/>
            <person name="Paul Ross R."/>
            <person name="Yang R."/>
            <person name="Briner A.E."/>
            <person name="Felis G.E."/>
            <person name="de Vos W.M."/>
            <person name="Barrangou R."/>
            <person name="Klaenhammer T.R."/>
            <person name="Caufield P.W."/>
            <person name="Cui Y."/>
            <person name="Zhang H."/>
            <person name="O'Toole P.W."/>
        </authorList>
    </citation>
    <scope>NUCLEOTIDE SEQUENCE [LARGE SCALE GENOMIC DNA]</scope>
    <source>
        <strain evidence="3 4">JCM 17158</strain>
    </source>
</reference>
<dbReference type="Proteomes" id="UP000051804">
    <property type="component" value="Unassembled WGS sequence"/>
</dbReference>
<evidence type="ECO:0000256" key="1">
    <source>
        <dbReference type="ARBA" id="ARBA00022801"/>
    </source>
</evidence>
<dbReference type="Gene3D" id="3.40.50.1820">
    <property type="entry name" value="alpha/beta hydrolase"/>
    <property type="match status" value="1"/>
</dbReference>
<proteinExistence type="predicted"/>
<organism evidence="3 4">
    <name type="scientific">Lacticaseibacillus nasuensis JCM 17158</name>
    <dbReference type="NCBI Taxonomy" id="1291734"/>
    <lineage>
        <taxon>Bacteria</taxon>
        <taxon>Bacillati</taxon>
        <taxon>Bacillota</taxon>
        <taxon>Bacilli</taxon>
        <taxon>Lactobacillales</taxon>
        <taxon>Lactobacillaceae</taxon>
        <taxon>Lacticaseibacillus</taxon>
    </lineage>
</organism>
<dbReference type="SUPFAM" id="SSF53474">
    <property type="entry name" value="alpha/beta-Hydrolases"/>
    <property type="match status" value="1"/>
</dbReference>
<dbReference type="InterPro" id="IPR005674">
    <property type="entry name" value="CocE/Ser_esterase"/>
</dbReference>
<dbReference type="InterPro" id="IPR008979">
    <property type="entry name" value="Galactose-bd-like_sf"/>
</dbReference>
<feature type="domain" description="Xaa-Pro dipeptidyl-peptidase C-terminal" evidence="2">
    <location>
        <begin position="430"/>
        <end position="670"/>
    </location>
</feature>
<dbReference type="Gene3D" id="1.10.3020.10">
    <property type="entry name" value="alpha-amino acid ester hydrolase ( Helical cap domain)"/>
    <property type="match status" value="1"/>
</dbReference>
<dbReference type="Pfam" id="PF08530">
    <property type="entry name" value="PepX_C"/>
    <property type="match status" value="1"/>
</dbReference>
<dbReference type="RefSeq" id="WP_056950913.1">
    <property type="nucleotide sequence ID" value="NZ_AZDJ01000016.1"/>
</dbReference>
<dbReference type="InterPro" id="IPR013736">
    <property type="entry name" value="Xaa-Pro_dipept_C"/>
</dbReference>
<evidence type="ECO:0000313" key="3">
    <source>
        <dbReference type="EMBL" id="KRK72968.1"/>
    </source>
</evidence>
<dbReference type="PATRIC" id="fig|1291734.4.peg.1427"/>
<accession>A0A0R1JP67</accession>
<evidence type="ECO:0000259" key="2">
    <source>
        <dbReference type="SMART" id="SM00939"/>
    </source>
</evidence>
<dbReference type="Gene3D" id="2.60.120.260">
    <property type="entry name" value="Galactose-binding domain-like"/>
    <property type="match status" value="1"/>
</dbReference>
<dbReference type="NCBIfam" id="TIGR00976">
    <property type="entry name" value="CocE_NonD"/>
    <property type="match status" value="1"/>
</dbReference>
<keyword evidence="1" id="KW-0378">Hydrolase</keyword>
<evidence type="ECO:0000313" key="4">
    <source>
        <dbReference type="Proteomes" id="UP000051804"/>
    </source>
</evidence>
<dbReference type="OrthoDB" id="319764at2"/>
<dbReference type="InterPro" id="IPR000383">
    <property type="entry name" value="Xaa-Pro-like_dom"/>
</dbReference>
<name>A0A0R1JP67_9LACO</name>
<dbReference type="GO" id="GO:0008239">
    <property type="term" value="F:dipeptidyl-peptidase activity"/>
    <property type="evidence" value="ECO:0007669"/>
    <property type="project" value="InterPro"/>
</dbReference>
<dbReference type="SMART" id="SM00939">
    <property type="entry name" value="PepX_C"/>
    <property type="match status" value="1"/>
</dbReference>
<dbReference type="AlphaFoldDB" id="A0A0R1JP67"/>
<dbReference type="InterPro" id="IPR029058">
    <property type="entry name" value="AB_hydrolase_fold"/>
</dbReference>